<gene>
    <name evidence="12" type="ORF">Tci_399225</name>
</gene>
<dbReference type="GO" id="GO:0003676">
    <property type="term" value="F:nucleic acid binding"/>
    <property type="evidence" value="ECO:0007669"/>
    <property type="project" value="InterPro"/>
</dbReference>
<evidence type="ECO:0000256" key="3">
    <source>
        <dbReference type="ARBA" id="ARBA00022695"/>
    </source>
</evidence>
<evidence type="ECO:0000256" key="10">
    <source>
        <dbReference type="SAM" id="MobiDB-lite"/>
    </source>
</evidence>
<keyword evidence="4" id="KW-0540">Nuclease</keyword>
<feature type="compositionally biased region" description="Basic and acidic residues" evidence="10">
    <location>
        <begin position="296"/>
        <end position="308"/>
    </location>
</feature>
<dbReference type="InterPro" id="IPR056924">
    <property type="entry name" value="SH3_Tf2-1"/>
</dbReference>
<dbReference type="EMBL" id="BKCJ010165042">
    <property type="protein sequence ID" value="GEY27251.1"/>
    <property type="molecule type" value="Genomic_DNA"/>
</dbReference>
<dbReference type="PANTHER" id="PTHR37984">
    <property type="entry name" value="PROTEIN CBG26694"/>
    <property type="match status" value="1"/>
</dbReference>
<evidence type="ECO:0000256" key="5">
    <source>
        <dbReference type="ARBA" id="ARBA00022759"/>
    </source>
</evidence>
<keyword evidence="3" id="KW-0548">Nucleotidyltransferase</keyword>
<dbReference type="GO" id="GO:0003964">
    <property type="term" value="F:RNA-directed DNA polymerase activity"/>
    <property type="evidence" value="ECO:0007669"/>
    <property type="project" value="UniProtKB-KW"/>
</dbReference>
<dbReference type="CDD" id="cd09274">
    <property type="entry name" value="RNase_HI_RT_Ty3"/>
    <property type="match status" value="1"/>
</dbReference>
<sequence>MKPGLESFSIPKYCDVVQLNFDTSSILVVRGCCNTCLMHVTFLYIDALCYDDQSSVTPRVFVAVEVDRLLHHEVEGRVDGLVEEVEGLENQRAELVVELQLQDLLPTIIARVGSHASTIQGDVRSVNMGNGRNSCSYKEFMACNPKDYDGKCSTIVYTRWIEKMESVQDMSGCGANQKVKYTAGSFISKALTWWNTQVQTRGREAAVGMTWEDFNDLMRKEFCPNTRLVSHLVTPENKRIERYIYGLAPYIRAMLAATEPITIRSVVLKAGMLTDEAIRNGSLKKNTKNRGNGGELSRKENVRDDNKRSRTGRAFATITNLVRKEFTGTAPKCTNYRFHHNLEIPCRKCTKCNCLGHFARDCRARPRMVTFVSARNLTTARGACFEHGSTDHYKACGGAFMMATEEARQDPNILTGTFTLNNHYATTLFDFDAEFSFVFTTFIPLLNIEPRDLGFSYEIKIASGQLVEINKVIRDCKLEIEGHTFDIELIPFGHESFDVIVGMDWLSQHKAEIVFHEKRTPGQGFHSTKFIAVESIGIIDDSFRMCIDYKELNNLTIKNRYPLLRIDDLFDQLQGSQYFSKIGLRSGYHQLRVHKDDIPKISFRTRYGHFEFTVMPFGLTNAPAKNKTHVWGEEQQEAFQILKDKLGNAPVLSLPDGPEDFIVYCDASGLGLSCVLMQKGRVIAYASRKLKIHEKNYTTHDLELGVVVFAIKIWRHYLYQKKSVIYTDHKSLQHIFNKKELNMRQRCWIELFSNYNCEICYHTGKANVVANALIRKERIKLKRVRVTNMTIQSSIKDRILAAQNKASEVVDALTEMLRGHKQMKRRSDGAWYNLDRIWVPLTGDMRTLIMDEAYKSNYSVHPGADKMYYDLRDMPFGLLQQLEILEWKWERIAMDFVTKLLRTNSGHDAIWVIVDRLTKSAHCLPMREDYKMDRLARLYLSEIIVRHGVPISIIFDRDSRFTSRACAMDFGGSWDVHLSLVEFSYNNNYHSSVRCAPFEALYGRKFHKRRKPLEFSAGGHVLLKVSPRKGVVHFGKKCKLGPRFVGPFEITERIGPIAYRLRLPQELNDVHDTFHVLNLKKCFADQTLHVPLEEIQVDAKLNFMEEPVEVLEREFKKLKRSRIPIVKVRWNSKRGPEFTWEREN</sequence>
<evidence type="ECO:0000256" key="2">
    <source>
        <dbReference type="ARBA" id="ARBA00022679"/>
    </source>
</evidence>
<dbReference type="InterPro" id="IPR043128">
    <property type="entry name" value="Rev_trsase/Diguanyl_cyclase"/>
</dbReference>
<dbReference type="InterPro" id="IPR012337">
    <property type="entry name" value="RNaseH-like_sf"/>
</dbReference>
<evidence type="ECO:0000256" key="4">
    <source>
        <dbReference type="ARBA" id="ARBA00022722"/>
    </source>
</evidence>
<keyword evidence="6" id="KW-0378">Hydrolase</keyword>
<reference evidence="12" key="1">
    <citation type="journal article" date="2019" name="Sci. Rep.">
        <title>Draft genome of Tanacetum cinerariifolium, the natural source of mosquito coil.</title>
        <authorList>
            <person name="Yamashiro T."/>
            <person name="Shiraishi A."/>
            <person name="Satake H."/>
            <person name="Nakayama K."/>
        </authorList>
    </citation>
    <scope>NUCLEOTIDE SEQUENCE</scope>
</reference>
<keyword evidence="8" id="KW-0862">Zinc</keyword>
<dbReference type="PANTHER" id="PTHR37984:SF5">
    <property type="entry name" value="PROTEIN NYNRIN-LIKE"/>
    <property type="match status" value="1"/>
</dbReference>
<dbReference type="CDD" id="cd00303">
    <property type="entry name" value="retropepsin_like"/>
    <property type="match status" value="1"/>
</dbReference>
<dbReference type="InterPro" id="IPR001878">
    <property type="entry name" value="Znf_CCHC"/>
</dbReference>
<dbReference type="PROSITE" id="PS50158">
    <property type="entry name" value="ZF_CCHC"/>
    <property type="match status" value="1"/>
</dbReference>
<proteinExistence type="predicted"/>
<dbReference type="InterPro" id="IPR000477">
    <property type="entry name" value="RT_dom"/>
</dbReference>
<dbReference type="GO" id="GO:0008270">
    <property type="term" value="F:zinc ion binding"/>
    <property type="evidence" value="ECO:0007669"/>
    <property type="project" value="UniProtKB-KW"/>
</dbReference>
<evidence type="ECO:0000256" key="1">
    <source>
        <dbReference type="ARBA" id="ARBA00012493"/>
    </source>
</evidence>
<dbReference type="SUPFAM" id="SSF56672">
    <property type="entry name" value="DNA/RNA polymerases"/>
    <property type="match status" value="1"/>
</dbReference>
<dbReference type="InterPro" id="IPR041373">
    <property type="entry name" value="RT_RNaseH"/>
</dbReference>
<feature type="region of interest" description="Disordered" evidence="10">
    <location>
        <begin position="281"/>
        <end position="310"/>
    </location>
</feature>
<comment type="caution">
    <text evidence="12">The sequence shown here is derived from an EMBL/GenBank/DDBJ whole genome shotgun (WGS) entry which is preliminary data.</text>
</comment>
<evidence type="ECO:0000256" key="6">
    <source>
        <dbReference type="ARBA" id="ARBA00022801"/>
    </source>
</evidence>
<dbReference type="CDD" id="cd01647">
    <property type="entry name" value="RT_LTR"/>
    <property type="match status" value="1"/>
</dbReference>
<dbReference type="GO" id="GO:0016787">
    <property type="term" value="F:hydrolase activity"/>
    <property type="evidence" value="ECO:0007669"/>
    <property type="project" value="UniProtKB-KW"/>
</dbReference>
<organism evidence="12">
    <name type="scientific">Tanacetum cinerariifolium</name>
    <name type="common">Dalmatian daisy</name>
    <name type="synonym">Chrysanthemum cinerariifolium</name>
    <dbReference type="NCBI Taxonomy" id="118510"/>
    <lineage>
        <taxon>Eukaryota</taxon>
        <taxon>Viridiplantae</taxon>
        <taxon>Streptophyta</taxon>
        <taxon>Embryophyta</taxon>
        <taxon>Tracheophyta</taxon>
        <taxon>Spermatophyta</taxon>
        <taxon>Magnoliopsida</taxon>
        <taxon>eudicotyledons</taxon>
        <taxon>Gunneridae</taxon>
        <taxon>Pentapetalae</taxon>
        <taxon>asterids</taxon>
        <taxon>campanulids</taxon>
        <taxon>Asterales</taxon>
        <taxon>Asteraceae</taxon>
        <taxon>Asteroideae</taxon>
        <taxon>Anthemideae</taxon>
        <taxon>Anthemidinae</taxon>
        <taxon>Tanacetum</taxon>
    </lineage>
</organism>
<dbReference type="Pfam" id="PF08284">
    <property type="entry name" value="RVP_2"/>
    <property type="match status" value="1"/>
</dbReference>
<evidence type="ECO:0000259" key="11">
    <source>
        <dbReference type="PROSITE" id="PS50158"/>
    </source>
</evidence>
<protein>
    <recommendedName>
        <fullName evidence="1">RNA-directed DNA polymerase</fullName>
        <ecNumber evidence="1">2.7.7.49</ecNumber>
    </recommendedName>
</protein>
<dbReference type="AlphaFoldDB" id="A0A699HKS7"/>
<dbReference type="Gene3D" id="3.30.420.10">
    <property type="entry name" value="Ribonuclease H-like superfamily/Ribonuclease H"/>
    <property type="match status" value="1"/>
</dbReference>
<keyword evidence="2" id="KW-0808">Transferase</keyword>
<dbReference type="Pfam" id="PF24626">
    <property type="entry name" value="SH3_Tf2-1"/>
    <property type="match status" value="1"/>
</dbReference>
<dbReference type="Pfam" id="PF17917">
    <property type="entry name" value="RT_RNaseH"/>
    <property type="match status" value="1"/>
</dbReference>
<dbReference type="SUPFAM" id="SSF53098">
    <property type="entry name" value="Ribonuclease H-like"/>
    <property type="match status" value="1"/>
</dbReference>
<feature type="domain" description="CCHC-type" evidence="11">
    <location>
        <begin position="347"/>
        <end position="363"/>
    </location>
</feature>
<accession>A0A699HKS7</accession>
<evidence type="ECO:0000256" key="9">
    <source>
        <dbReference type="SAM" id="Coils"/>
    </source>
</evidence>
<evidence type="ECO:0000256" key="8">
    <source>
        <dbReference type="PROSITE-ProRule" id="PRU00047"/>
    </source>
</evidence>
<dbReference type="InterPro" id="IPR050951">
    <property type="entry name" value="Retrovirus_Pol_polyprotein"/>
</dbReference>
<keyword evidence="9" id="KW-0175">Coiled coil</keyword>
<dbReference type="Gene3D" id="3.30.70.270">
    <property type="match status" value="1"/>
</dbReference>
<dbReference type="EC" id="2.7.7.49" evidence="1"/>
<keyword evidence="7 12" id="KW-0695">RNA-directed DNA polymerase</keyword>
<feature type="coiled-coil region" evidence="9">
    <location>
        <begin position="71"/>
        <end position="98"/>
    </location>
</feature>
<dbReference type="InterPro" id="IPR043502">
    <property type="entry name" value="DNA/RNA_pol_sf"/>
</dbReference>
<dbReference type="Gene3D" id="2.40.70.10">
    <property type="entry name" value="Acid Proteases"/>
    <property type="match status" value="1"/>
</dbReference>
<dbReference type="GO" id="GO:0004519">
    <property type="term" value="F:endonuclease activity"/>
    <property type="evidence" value="ECO:0007669"/>
    <property type="project" value="UniProtKB-KW"/>
</dbReference>
<name>A0A699HKS7_TANCI</name>
<keyword evidence="8" id="KW-0479">Metal-binding</keyword>
<dbReference type="SUPFAM" id="SSF50630">
    <property type="entry name" value="Acid proteases"/>
    <property type="match status" value="1"/>
</dbReference>
<keyword evidence="8" id="KW-0863">Zinc-finger</keyword>
<dbReference type="Gene3D" id="3.10.10.10">
    <property type="entry name" value="HIV Type 1 Reverse Transcriptase, subunit A, domain 1"/>
    <property type="match status" value="1"/>
</dbReference>
<dbReference type="InterPro" id="IPR036397">
    <property type="entry name" value="RNaseH_sf"/>
</dbReference>
<evidence type="ECO:0000256" key="7">
    <source>
        <dbReference type="ARBA" id="ARBA00022918"/>
    </source>
</evidence>
<dbReference type="Pfam" id="PF00078">
    <property type="entry name" value="RVT_1"/>
    <property type="match status" value="1"/>
</dbReference>
<evidence type="ECO:0000313" key="12">
    <source>
        <dbReference type="EMBL" id="GEY27251.1"/>
    </source>
</evidence>
<keyword evidence="5" id="KW-0255">Endonuclease</keyword>
<dbReference type="InterPro" id="IPR021109">
    <property type="entry name" value="Peptidase_aspartic_dom_sf"/>
</dbReference>